<keyword evidence="2 5" id="KW-0645">Protease</keyword>
<comment type="similarity">
    <text evidence="1 5">Belongs to the peptidase S41A family.</text>
</comment>
<feature type="domain" description="PDZ" evidence="6">
    <location>
        <begin position="252"/>
        <end position="326"/>
    </location>
</feature>
<evidence type="ECO:0000313" key="7">
    <source>
        <dbReference type="EMBL" id="OQP49823.1"/>
    </source>
</evidence>
<dbReference type="GO" id="GO:0008236">
    <property type="term" value="F:serine-type peptidase activity"/>
    <property type="evidence" value="ECO:0007669"/>
    <property type="project" value="UniProtKB-KW"/>
</dbReference>
<dbReference type="SMART" id="SM00245">
    <property type="entry name" value="TSPc"/>
    <property type="match status" value="1"/>
</dbReference>
<dbReference type="GO" id="GO:0007165">
    <property type="term" value="P:signal transduction"/>
    <property type="evidence" value="ECO:0007669"/>
    <property type="project" value="TreeGrafter"/>
</dbReference>
<dbReference type="SMART" id="SM00228">
    <property type="entry name" value="PDZ"/>
    <property type="match status" value="1"/>
</dbReference>
<dbReference type="PANTHER" id="PTHR32060">
    <property type="entry name" value="TAIL-SPECIFIC PROTEASE"/>
    <property type="match status" value="1"/>
</dbReference>
<dbReference type="Proteomes" id="UP000192610">
    <property type="component" value="Unassembled WGS sequence"/>
</dbReference>
<dbReference type="STRING" id="354355.SAMN05660816_05859"/>
<dbReference type="NCBIfam" id="TIGR00225">
    <property type="entry name" value="prc"/>
    <property type="match status" value="1"/>
</dbReference>
<dbReference type="InterPro" id="IPR004447">
    <property type="entry name" value="Peptidase_S41A"/>
</dbReference>
<reference evidence="8" key="1">
    <citation type="submission" date="2016-04" db="EMBL/GenBank/DDBJ databases">
        <authorList>
            <person name="Chen L."/>
            <person name="Zhuang W."/>
            <person name="Wang G."/>
        </authorList>
    </citation>
    <scope>NUCLEOTIDE SEQUENCE [LARGE SCALE GENOMIC DNA]</scope>
    <source>
        <strain evidence="8">17621</strain>
    </source>
</reference>
<dbReference type="Gene3D" id="2.30.42.10">
    <property type="match status" value="1"/>
</dbReference>
<dbReference type="InterPro" id="IPR029045">
    <property type="entry name" value="ClpP/crotonase-like_dom_sf"/>
</dbReference>
<dbReference type="EMBL" id="LVXG01000013">
    <property type="protein sequence ID" value="OQP49823.1"/>
    <property type="molecule type" value="Genomic_DNA"/>
</dbReference>
<evidence type="ECO:0000256" key="3">
    <source>
        <dbReference type="ARBA" id="ARBA00022801"/>
    </source>
</evidence>
<dbReference type="Gene3D" id="3.90.226.10">
    <property type="entry name" value="2-enoyl-CoA Hydratase, Chain A, domain 1"/>
    <property type="match status" value="1"/>
</dbReference>
<organism evidence="7 8">
    <name type="scientific">Niastella yeongjuensis</name>
    <dbReference type="NCBI Taxonomy" id="354355"/>
    <lineage>
        <taxon>Bacteria</taxon>
        <taxon>Pseudomonadati</taxon>
        <taxon>Bacteroidota</taxon>
        <taxon>Chitinophagia</taxon>
        <taxon>Chitinophagales</taxon>
        <taxon>Chitinophagaceae</taxon>
        <taxon>Niastella</taxon>
    </lineage>
</organism>
<gene>
    <name evidence="7" type="ORF">A4H97_27880</name>
</gene>
<evidence type="ECO:0000256" key="4">
    <source>
        <dbReference type="ARBA" id="ARBA00022825"/>
    </source>
</evidence>
<evidence type="ECO:0000256" key="2">
    <source>
        <dbReference type="ARBA" id="ARBA00022670"/>
    </source>
</evidence>
<evidence type="ECO:0000259" key="6">
    <source>
        <dbReference type="PROSITE" id="PS50106"/>
    </source>
</evidence>
<dbReference type="GO" id="GO:0030288">
    <property type="term" value="C:outer membrane-bounded periplasmic space"/>
    <property type="evidence" value="ECO:0007669"/>
    <property type="project" value="TreeGrafter"/>
</dbReference>
<dbReference type="Pfam" id="PF03572">
    <property type="entry name" value="Peptidase_S41"/>
    <property type="match status" value="1"/>
</dbReference>
<dbReference type="CDD" id="cd07560">
    <property type="entry name" value="Peptidase_S41_CPP"/>
    <property type="match status" value="1"/>
</dbReference>
<dbReference type="SUPFAM" id="SSF50156">
    <property type="entry name" value="PDZ domain-like"/>
    <property type="match status" value="1"/>
</dbReference>
<dbReference type="Pfam" id="PF00595">
    <property type="entry name" value="PDZ"/>
    <property type="match status" value="1"/>
</dbReference>
<dbReference type="PROSITE" id="PS50106">
    <property type="entry name" value="PDZ"/>
    <property type="match status" value="1"/>
</dbReference>
<comment type="caution">
    <text evidence="7">The sequence shown here is derived from an EMBL/GenBank/DDBJ whole genome shotgun (WGS) entry which is preliminary data.</text>
</comment>
<evidence type="ECO:0000256" key="1">
    <source>
        <dbReference type="ARBA" id="ARBA00009179"/>
    </source>
</evidence>
<dbReference type="InterPro" id="IPR040573">
    <property type="entry name" value="TSP_N"/>
</dbReference>
<keyword evidence="4 5" id="KW-0720">Serine protease</keyword>
<dbReference type="PANTHER" id="PTHR32060:SF22">
    <property type="entry name" value="CARBOXYL-TERMINAL-PROCESSING PEPTIDASE 3, CHLOROPLASTIC"/>
    <property type="match status" value="1"/>
</dbReference>
<proteinExistence type="inferred from homology"/>
<accession>A0A1V9EUI1</accession>
<dbReference type="InterPro" id="IPR005151">
    <property type="entry name" value="Tail-specific_protease"/>
</dbReference>
<dbReference type="AlphaFoldDB" id="A0A1V9EUI1"/>
<dbReference type="CDD" id="cd06782">
    <property type="entry name" value="cpPDZ_CPP-like"/>
    <property type="match status" value="1"/>
</dbReference>
<dbReference type="RefSeq" id="WP_081200213.1">
    <property type="nucleotide sequence ID" value="NZ_FOCZ01000015.1"/>
</dbReference>
<sequence length="717" mass="81306">MLQRKNLPIVLLLFGAGLFLAFRSLGFGLGNGNPPTKYEKILHNVGEMLAEIHYSPKKIDDNFSKEIFKKYLGEKIDDQKNVLLQTDIQALKKYETKIDDEILGGPVQFVPAVSEIYKKRLPETEDIYKEILSKPFDFSKDESANFNDEKLDYPKNEADRKEAWRKRLKYMALERYYDLTEDREKNKGKENFVVKTDEQLEQEARDQVLKILNRNYERLKLKVSDDDRFNEFVKTITESMDPHTTFMPPVDKRYFDEEMSGRFYGIGASLREEDGNIKIGSVLAGSPALKSGEIGVGDAIIKVAQGAADPVDLSGYTVQDAVKLIRGKKGTEVRLTIKKTDGSVKTVTLIRDEIIQDETFARSAVINTPKGKLGFIYLPEFYADFDNPKGARCSEDVKKEIIKLKEQKVDGIIMDLRNNGGGSLYDVVQMVGLFIEGGPIVQVKDREGKPQVYYDRDKSVLYDGPLAVMVNEFSASASEIFAAAIQDYDRGVIIGSTSTYGKGTVQRNIGLDKTMGFLDPNSELGTIKLTLQKFYRINGGSTQLRGVASDVNIPDIFEYTKIREKDNPDALAWDEIQKADYTRWKYGLDLSPIRKASAERLKSNPLFTTIHNNAEWLAKQSDKTVSLSLKKYQEEQKKNKAIAKQIEGQNKLPHELNVDPLIEDMKRVEATGDVGKLDRFKKWLQILRNDPYLDEATNVLNDMVTQTNLVYANVNKN</sequence>
<evidence type="ECO:0000256" key="5">
    <source>
        <dbReference type="RuleBase" id="RU004404"/>
    </source>
</evidence>
<dbReference type="GO" id="GO:0004175">
    <property type="term" value="F:endopeptidase activity"/>
    <property type="evidence" value="ECO:0007669"/>
    <property type="project" value="TreeGrafter"/>
</dbReference>
<dbReference type="InterPro" id="IPR036034">
    <property type="entry name" value="PDZ_sf"/>
</dbReference>
<keyword evidence="3 5" id="KW-0378">Hydrolase</keyword>
<evidence type="ECO:0000313" key="8">
    <source>
        <dbReference type="Proteomes" id="UP000192610"/>
    </source>
</evidence>
<dbReference type="GO" id="GO:0006508">
    <property type="term" value="P:proteolysis"/>
    <property type="evidence" value="ECO:0007669"/>
    <property type="project" value="UniProtKB-KW"/>
</dbReference>
<dbReference type="InterPro" id="IPR020992">
    <property type="entry name" value="Tail_Prtase_C"/>
</dbReference>
<dbReference type="InterPro" id="IPR001478">
    <property type="entry name" value="PDZ"/>
</dbReference>
<keyword evidence="8" id="KW-1185">Reference proteome</keyword>
<name>A0A1V9EUI1_9BACT</name>
<protein>
    <submittedName>
        <fullName evidence="7">Tail-specific protease</fullName>
    </submittedName>
</protein>
<dbReference type="SUPFAM" id="SSF52096">
    <property type="entry name" value="ClpP/crotonase"/>
    <property type="match status" value="1"/>
</dbReference>
<dbReference type="Pfam" id="PF17804">
    <property type="entry name" value="TSP_NTD"/>
    <property type="match status" value="1"/>
</dbReference>
<dbReference type="OrthoDB" id="9812068at2"/>
<dbReference type="Pfam" id="PF11818">
    <property type="entry name" value="DUF3340"/>
    <property type="match status" value="1"/>
</dbReference>